<evidence type="ECO:0000256" key="10">
    <source>
        <dbReference type="ARBA" id="ARBA00035686"/>
    </source>
</evidence>
<evidence type="ECO:0000256" key="4">
    <source>
        <dbReference type="ARBA" id="ARBA00022519"/>
    </source>
</evidence>
<feature type="transmembrane region" description="Helical" evidence="11">
    <location>
        <begin position="222"/>
        <end position="243"/>
    </location>
</feature>
<feature type="transmembrane region" description="Helical" evidence="11">
    <location>
        <begin position="143"/>
        <end position="161"/>
    </location>
</feature>
<keyword evidence="6 11" id="KW-0812">Transmembrane</keyword>
<evidence type="ECO:0000256" key="5">
    <source>
        <dbReference type="ARBA" id="ARBA00022597"/>
    </source>
</evidence>
<comment type="subcellular location">
    <subcellularLocation>
        <location evidence="1">Cell membrane</location>
        <topology evidence="1">Multi-pass membrane protein</topology>
    </subcellularLocation>
</comment>
<evidence type="ECO:0000256" key="7">
    <source>
        <dbReference type="ARBA" id="ARBA00022989"/>
    </source>
</evidence>
<feature type="transmembrane region" description="Helical" evidence="11">
    <location>
        <begin position="382"/>
        <end position="401"/>
    </location>
</feature>
<keyword evidence="7 11" id="KW-1133">Transmembrane helix</keyword>
<evidence type="ECO:0000313" key="12">
    <source>
        <dbReference type="EMBL" id="QQP87627.1"/>
    </source>
</evidence>
<feature type="transmembrane region" description="Helical" evidence="11">
    <location>
        <begin position="304"/>
        <end position="322"/>
    </location>
</feature>
<evidence type="ECO:0000313" key="13">
    <source>
        <dbReference type="Proteomes" id="UP000595197"/>
    </source>
</evidence>
<keyword evidence="3" id="KW-1003">Cell membrane</keyword>
<keyword evidence="13" id="KW-1185">Reference proteome</keyword>
<dbReference type="Proteomes" id="UP000595197">
    <property type="component" value="Chromosome"/>
</dbReference>
<evidence type="ECO:0000256" key="6">
    <source>
        <dbReference type="ARBA" id="ARBA00022692"/>
    </source>
</evidence>
<feature type="transmembrane region" description="Helical" evidence="11">
    <location>
        <begin position="181"/>
        <end position="202"/>
    </location>
</feature>
<keyword evidence="8 11" id="KW-0472">Membrane</keyword>
<evidence type="ECO:0000256" key="9">
    <source>
        <dbReference type="ARBA" id="ARBA00035611"/>
    </source>
</evidence>
<feature type="transmembrane region" description="Helical" evidence="11">
    <location>
        <begin position="112"/>
        <end position="131"/>
    </location>
</feature>
<dbReference type="RefSeq" id="WP_201071124.1">
    <property type="nucleotide sequence ID" value="NZ_CP067420.1"/>
</dbReference>
<evidence type="ECO:0000256" key="8">
    <source>
        <dbReference type="ARBA" id="ARBA00023136"/>
    </source>
</evidence>
<dbReference type="Pfam" id="PF02653">
    <property type="entry name" value="BPD_transp_2"/>
    <property type="match status" value="1"/>
</dbReference>
<feature type="transmembrane region" description="Helical" evidence="11">
    <location>
        <begin position="342"/>
        <end position="370"/>
    </location>
</feature>
<dbReference type="PANTHER" id="PTHR32196:SF32">
    <property type="entry name" value="XYLOSE TRANSPORT SYSTEM PERMEASE PROTEIN XYLH"/>
    <property type="match status" value="1"/>
</dbReference>
<proteinExistence type="predicted"/>
<comment type="function">
    <text evidence="9">Part of the binding-protein-dependent transport system for D-xylose. Probably responsible for the translocation of the substrate across the membrane.</text>
</comment>
<organism evidence="12 13">
    <name type="scientific">Skermanella cutis</name>
    <dbReference type="NCBI Taxonomy" id="2775420"/>
    <lineage>
        <taxon>Bacteria</taxon>
        <taxon>Pseudomonadati</taxon>
        <taxon>Pseudomonadota</taxon>
        <taxon>Alphaproteobacteria</taxon>
        <taxon>Rhodospirillales</taxon>
        <taxon>Azospirillaceae</taxon>
        <taxon>Skermanella</taxon>
    </lineage>
</organism>
<reference evidence="12" key="1">
    <citation type="submission" date="2021-02" db="EMBL/GenBank/DDBJ databases">
        <title>Skermanella TT6 skin isolate.</title>
        <authorList>
            <person name="Lee K."/>
            <person name="Ganzorig M."/>
        </authorList>
    </citation>
    <scope>NUCLEOTIDE SEQUENCE</scope>
    <source>
        <strain evidence="12">TT6</strain>
    </source>
</reference>
<feature type="transmembrane region" description="Helical" evidence="11">
    <location>
        <begin position="255"/>
        <end position="274"/>
    </location>
</feature>
<accession>A0ABX7AZW9</accession>
<feature type="transmembrane region" description="Helical" evidence="11">
    <location>
        <begin position="60"/>
        <end position="80"/>
    </location>
</feature>
<dbReference type="InterPro" id="IPR001851">
    <property type="entry name" value="ABC_transp_permease"/>
</dbReference>
<dbReference type="PANTHER" id="PTHR32196">
    <property type="entry name" value="ABC TRANSPORTER PERMEASE PROTEIN YPHD-RELATED-RELATED"/>
    <property type="match status" value="1"/>
</dbReference>
<evidence type="ECO:0000256" key="1">
    <source>
        <dbReference type="ARBA" id="ARBA00004651"/>
    </source>
</evidence>
<dbReference type="CDD" id="cd06579">
    <property type="entry name" value="TM_PBP1_transp_AraH_like"/>
    <property type="match status" value="1"/>
</dbReference>
<evidence type="ECO:0000256" key="11">
    <source>
        <dbReference type="SAM" id="Phobius"/>
    </source>
</evidence>
<feature type="transmembrane region" description="Helical" evidence="11">
    <location>
        <begin position="29"/>
        <end position="54"/>
    </location>
</feature>
<keyword evidence="5" id="KW-0762">Sugar transport</keyword>
<name>A0ABX7AZW9_9PROT</name>
<gene>
    <name evidence="12" type="ORF">IGS68_16140</name>
</gene>
<dbReference type="EMBL" id="CP067420">
    <property type="protein sequence ID" value="QQP87627.1"/>
    <property type="molecule type" value="Genomic_DNA"/>
</dbReference>
<protein>
    <recommendedName>
        <fullName evidence="10">Xylose transport system permease protein XylH</fullName>
    </recommendedName>
</protein>
<keyword evidence="2" id="KW-0813">Transport</keyword>
<feature type="transmembrane region" description="Helical" evidence="11">
    <location>
        <begin position="87"/>
        <end position="106"/>
    </location>
</feature>
<sequence>MTTVVETPGTARPQGARNLIAALEIDTRLLAMAAALAVIWVGLDIMTGGIFLTARNLWNLSVQTSVVGIMATGMVLVIVARHIDLSVGSVLGFVGMVMAVLQVEVLPIGTSWAWVVSLVAGLAMGALIGAFQGWWVAYRAVPAFIVTLGGLLIFRGLAWWITEGRTVAPMDPTFQLLGGGLDGSIGAFWSWVVGGLFIAAVLFKTVRTRQRRNRFNFPVRPLWAEALILAVSIGLIVAFVMVMNSYYRPRTQVPQGIPIPVLILIVVAVAMSALTKVTKFGRYVFAIGGNPEAAELGGINVRKVTVMIFVLMGVLAAIAGAIQTARLNAGLNSTGSLLELSVIAAAVIGGTSLAGGVGTIAGAILGALIMQSLQSGMILLDIATPMQPVVIGLVLIVAVWLDTVYQKRRR</sequence>
<keyword evidence="4" id="KW-0997">Cell inner membrane</keyword>
<evidence type="ECO:0000256" key="3">
    <source>
        <dbReference type="ARBA" id="ARBA00022475"/>
    </source>
</evidence>
<evidence type="ECO:0000256" key="2">
    <source>
        <dbReference type="ARBA" id="ARBA00022448"/>
    </source>
</evidence>